<feature type="domain" description="GGDEF" evidence="2">
    <location>
        <begin position="332"/>
        <end position="465"/>
    </location>
</feature>
<evidence type="ECO:0000259" key="2">
    <source>
        <dbReference type="PROSITE" id="PS50887"/>
    </source>
</evidence>
<dbReference type="PANTHER" id="PTHR33121">
    <property type="entry name" value="CYCLIC DI-GMP PHOSPHODIESTERASE PDEF"/>
    <property type="match status" value="1"/>
</dbReference>
<evidence type="ECO:0000313" key="4">
    <source>
        <dbReference type="Proteomes" id="UP001165393"/>
    </source>
</evidence>
<dbReference type="Gene3D" id="3.30.70.270">
    <property type="match status" value="1"/>
</dbReference>
<dbReference type="PANTHER" id="PTHR33121:SF79">
    <property type="entry name" value="CYCLIC DI-GMP PHOSPHODIESTERASE PDED-RELATED"/>
    <property type="match status" value="1"/>
</dbReference>
<dbReference type="RefSeq" id="WP_251260196.1">
    <property type="nucleotide sequence ID" value="NZ_JAMQGP010000001.1"/>
</dbReference>
<dbReference type="PROSITE" id="PS50883">
    <property type="entry name" value="EAL"/>
    <property type="match status" value="1"/>
</dbReference>
<dbReference type="NCBIfam" id="TIGR00254">
    <property type="entry name" value="GGDEF"/>
    <property type="match status" value="1"/>
</dbReference>
<dbReference type="Gene3D" id="3.20.20.450">
    <property type="entry name" value="EAL domain"/>
    <property type="match status" value="1"/>
</dbReference>
<dbReference type="InterPro" id="IPR029787">
    <property type="entry name" value="Nucleotide_cyclase"/>
</dbReference>
<gene>
    <name evidence="3" type="ORF">NAF29_04050</name>
</gene>
<dbReference type="InterPro" id="IPR000160">
    <property type="entry name" value="GGDEF_dom"/>
</dbReference>
<comment type="caution">
    <text evidence="3">The sequence shown here is derived from an EMBL/GenBank/DDBJ whole genome shotgun (WGS) entry which is preliminary data.</text>
</comment>
<dbReference type="InterPro" id="IPR043128">
    <property type="entry name" value="Rev_trsase/Diguanyl_cyclase"/>
</dbReference>
<feature type="domain" description="EAL" evidence="1">
    <location>
        <begin position="475"/>
        <end position="727"/>
    </location>
</feature>
<dbReference type="SUPFAM" id="SSF55073">
    <property type="entry name" value="Nucleotide cyclase"/>
    <property type="match status" value="1"/>
</dbReference>
<dbReference type="InterPro" id="IPR050706">
    <property type="entry name" value="Cyclic-di-GMP_PDE-like"/>
</dbReference>
<accession>A0AA42B750</accession>
<dbReference type="GO" id="GO:0071111">
    <property type="term" value="F:cyclic-guanylate-specific phosphodiesterase activity"/>
    <property type="evidence" value="ECO:0007669"/>
    <property type="project" value="InterPro"/>
</dbReference>
<dbReference type="InterPro" id="IPR035919">
    <property type="entry name" value="EAL_sf"/>
</dbReference>
<dbReference type="Pfam" id="PF00990">
    <property type="entry name" value="GGDEF"/>
    <property type="match status" value="1"/>
</dbReference>
<dbReference type="EMBL" id="JAMQGP010000001">
    <property type="protein sequence ID" value="MCM2678848.1"/>
    <property type="molecule type" value="Genomic_DNA"/>
</dbReference>
<evidence type="ECO:0000259" key="1">
    <source>
        <dbReference type="PROSITE" id="PS50883"/>
    </source>
</evidence>
<dbReference type="PROSITE" id="PS50887">
    <property type="entry name" value="GGDEF"/>
    <property type="match status" value="1"/>
</dbReference>
<dbReference type="AlphaFoldDB" id="A0AA42B750"/>
<keyword evidence="4" id="KW-1185">Reference proteome</keyword>
<dbReference type="SMART" id="SM00052">
    <property type="entry name" value="EAL"/>
    <property type="match status" value="1"/>
</dbReference>
<dbReference type="Pfam" id="PF00563">
    <property type="entry name" value="EAL"/>
    <property type="match status" value="1"/>
</dbReference>
<dbReference type="SMART" id="SM00267">
    <property type="entry name" value="GGDEF"/>
    <property type="match status" value="1"/>
</dbReference>
<name>A0AA42B750_9GAMM</name>
<protein>
    <submittedName>
        <fullName evidence="3">Bifunctional diguanylate cyclase/phosphodiesterase</fullName>
    </submittedName>
</protein>
<evidence type="ECO:0000313" key="3">
    <source>
        <dbReference type="EMBL" id="MCM2678848.1"/>
    </source>
</evidence>
<proteinExistence type="predicted"/>
<sequence length="735" mass="82660">MTICLVFAALFLVPSNQEIETQYRQEVNLINEILRKDISLANQHLDLLQQTAPTVIDSPWLDSVTLQAFGGFRVSGMMVRLKGQPIEFSSSLSEPVRLPTRLNPVNWVCIPDCRLIIVSRHQMREFIAELDLDQWVSHFSRDYGLELMFDDSFRTLDLLPVSGTLTQEHTEFFRRSGLGYIHANEPVLPNLSLHLMGKPISRQGPINEVSIHVLLLMIAVFVLGLGLWNDRIRKSNEREFFNVLHRALSRVQDGSFSKVQGLLSRASKMAPKQGRQVVRKLAMLGLQNEAASATLYKAYHERSWLAEHDKLTRLLNREAFKTRLESAIEDSDMVALLLINVDDFKEVNDSSGQKTGDALLIKLTEVLSQMTSSEDLVARLSGDEFSVAVIASELGEAEKLAENILSLSRHVMLAGQNMLHRLSLSIGVVVAPDHGNSFDTLMTRADVALNYSKSQGKGRYASLRDSELEGYLLKQRFMYSRVHSAIRDQRLGLAKQPIVNLATNEVTHSEILLRVQNEMEQYVSAYPLIQAAERQRDVGVLDKWVLNQVLIHLMEARREDRPERLAVNISGISMSDPKLTETILQRIKFSGCGELLVIEITESAALENIEHTRENIERLKGLGCKVALDDFGIGYSSVNNLLNLPFDYVKVDGCFIRTLETDEAVAPLLEFLVSISQLRGFKLIAEFVESEVIANRLRELGVQYAQGYHFGKPELALPENIDTSNGTEQSSSTSF</sequence>
<dbReference type="InterPro" id="IPR001633">
    <property type="entry name" value="EAL_dom"/>
</dbReference>
<dbReference type="SUPFAM" id="SSF141868">
    <property type="entry name" value="EAL domain-like"/>
    <property type="match status" value="1"/>
</dbReference>
<organism evidence="3 4">
    <name type="scientific">Echinimonas agarilytica</name>
    <dbReference type="NCBI Taxonomy" id="1215918"/>
    <lineage>
        <taxon>Bacteria</taxon>
        <taxon>Pseudomonadati</taxon>
        <taxon>Pseudomonadota</taxon>
        <taxon>Gammaproteobacteria</taxon>
        <taxon>Alteromonadales</taxon>
        <taxon>Echinimonadaceae</taxon>
        <taxon>Echinimonas</taxon>
    </lineage>
</organism>
<reference evidence="3 4" key="1">
    <citation type="journal article" date="2013" name="Antonie Van Leeuwenhoek">
        <title>Echinimonas agarilytica gen. nov., sp. nov., a new gammaproteobacterium isolated from the sea urchin Strongylocentrotus intermedius.</title>
        <authorList>
            <person name="Nedashkovskaya O.I."/>
            <person name="Stenkova A.M."/>
            <person name="Zhukova N.V."/>
            <person name="Van Trappen S."/>
            <person name="Lee J.S."/>
            <person name="Kim S.B."/>
        </authorList>
    </citation>
    <scope>NUCLEOTIDE SEQUENCE [LARGE SCALE GENOMIC DNA]</scope>
    <source>
        <strain evidence="3 4">KMM 6351</strain>
    </source>
</reference>
<dbReference type="CDD" id="cd01948">
    <property type="entry name" value="EAL"/>
    <property type="match status" value="1"/>
</dbReference>
<dbReference type="CDD" id="cd01949">
    <property type="entry name" value="GGDEF"/>
    <property type="match status" value="1"/>
</dbReference>
<dbReference type="Proteomes" id="UP001165393">
    <property type="component" value="Unassembled WGS sequence"/>
</dbReference>